<proteinExistence type="predicted"/>
<sequence length="359" mass="37149">MTRSSFTAILLGGALAGGCSKPNPLFLDTWDVVTDSGGSQSQTSVGTIEPTTVSPPTTTSTDPPLTTTSSTSLTSSSDVTTTTTEPNPTTETTGDPFVCDELDMNGCCEVVVAAEADAFFSDAVDGASGVGCPPAEPPLENKDLECKHISFGSSPAVRVFKDNGEIQAADKGISMMAMRFPTKDGQLLSQDGPVPTDLIDSVQLELAATYNQIFYSDLKFTIYALGASGWMEGDAGQPVSCIKGLASFACLACGDVVGQGCDATWVPMQESTILDVLQTLGVVDAVAGGNSGLAPIELGSLNSPTEWVPMIAEGGMVMAPHSSKFMGTAYPELMPSPGVKIGTHEAGTPPLLRVRVCKQ</sequence>
<feature type="region of interest" description="Disordered" evidence="1">
    <location>
        <begin position="36"/>
        <end position="94"/>
    </location>
</feature>
<accession>A0ABY7H9Z9</accession>
<evidence type="ECO:0000256" key="1">
    <source>
        <dbReference type="SAM" id="MobiDB-lite"/>
    </source>
</evidence>
<organism evidence="2 3">
    <name type="scientific">Nannocystis punicea</name>
    <dbReference type="NCBI Taxonomy" id="2995304"/>
    <lineage>
        <taxon>Bacteria</taxon>
        <taxon>Pseudomonadati</taxon>
        <taxon>Myxococcota</taxon>
        <taxon>Polyangia</taxon>
        <taxon>Nannocystales</taxon>
        <taxon>Nannocystaceae</taxon>
        <taxon>Nannocystis</taxon>
    </lineage>
</organism>
<protein>
    <submittedName>
        <fullName evidence="2">Uncharacterized protein</fullName>
    </submittedName>
</protein>
<reference evidence="2" key="1">
    <citation type="submission" date="2022-11" db="EMBL/GenBank/DDBJ databases">
        <title>Minimal conservation of predation-associated metabolite biosynthetic gene clusters underscores biosynthetic potential of Myxococcota including descriptions for ten novel species: Archangium lansinium sp. nov., Myxococcus landrumus sp. nov., Nannocystis bai.</title>
        <authorList>
            <person name="Ahearne A."/>
            <person name="Stevens C."/>
            <person name="Dowd S."/>
        </authorList>
    </citation>
    <scope>NUCLEOTIDE SEQUENCE</scope>
    <source>
        <strain evidence="2">Fl3</strain>
    </source>
</reference>
<evidence type="ECO:0000313" key="2">
    <source>
        <dbReference type="EMBL" id="WAS96103.1"/>
    </source>
</evidence>
<dbReference type="EMBL" id="CP114040">
    <property type="protein sequence ID" value="WAS96103.1"/>
    <property type="molecule type" value="Genomic_DNA"/>
</dbReference>
<dbReference type="RefSeq" id="WP_269038444.1">
    <property type="nucleotide sequence ID" value="NZ_CP114040.1"/>
</dbReference>
<dbReference type="Proteomes" id="UP001164459">
    <property type="component" value="Chromosome"/>
</dbReference>
<evidence type="ECO:0000313" key="3">
    <source>
        <dbReference type="Proteomes" id="UP001164459"/>
    </source>
</evidence>
<feature type="compositionally biased region" description="Low complexity" evidence="1">
    <location>
        <begin position="36"/>
        <end position="93"/>
    </location>
</feature>
<keyword evidence="3" id="KW-1185">Reference proteome</keyword>
<gene>
    <name evidence="2" type="ORF">O0S08_08055</name>
</gene>
<name>A0ABY7H9Z9_9BACT</name>
<dbReference type="PROSITE" id="PS51257">
    <property type="entry name" value="PROKAR_LIPOPROTEIN"/>
    <property type="match status" value="1"/>
</dbReference>